<reference evidence="2" key="2">
    <citation type="submission" date="2017-02" db="EMBL/GenBank/DDBJ databases">
        <title>Sunflower complete genome.</title>
        <authorList>
            <person name="Langlade N."/>
            <person name="Munos S."/>
        </authorList>
    </citation>
    <scope>NUCLEOTIDE SEQUENCE [LARGE SCALE GENOMIC DNA]</scope>
    <source>
        <tissue evidence="2">Leaves</tissue>
    </source>
</reference>
<organism evidence="2 3">
    <name type="scientific">Helianthus annuus</name>
    <name type="common">Common sunflower</name>
    <dbReference type="NCBI Taxonomy" id="4232"/>
    <lineage>
        <taxon>Eukaryota</taxon>
        <taxon>Viridiplantae</taxon>
        <taxon>Streptophyta</taxon>
        <taxon>Embryophyta</taxon>
        <taxon>Tracheophyta</taxon>
        <taxon>Spermatophyta</taxon>
        <taxon>Magnoliopsida</taxon>
        <taxon>eudicotyledons</taxon>
        <taxon>Gunneridae</taxon>
        <taxon>Pentapetalae</taxon>
        <taxon>asterids</taxon>
        <taxon>campanulids</taxon>
        <taxon>Asterales</taxon>
        <taxon>Asteraceae</taxon>
        <taxon>Asteroideae</taxon>
        <taxon>Heliantheae alliance</taxon>
        <taxon>Heliantheae</taxon>
        <taxon>Helianthus</taxon>
    </lineage>
</organism>
<evidence type="ECO:0000313" key="3">
    <source>
        <dbReference type="Proteomes" id="UP000215914"/>
    </source>
</evidence>
<protein>
    <submittedName>
        <fullName evidence="2">Uncharacterized protein</fullName>
    </submittedName>
</protein>
<keyword evidence="3" id="KW-1185">Reference proteome</keyword>
<dbReference type="EMBL" id="CM007905">
    <property type="protein sequence ID" value="OTF92885.1"/>
    <property type="molecule type" value="Genomic_DNA"/>
</dbReference>
<evidence type="ECO:0000313" key="2">
    <source>
        <dbReference type="EMBL" id="OTF92885.1"/>
    </source>
</evidence>
<gene>
    <name evidence="2" type="ORF">HannXRQ_Chr16g0526871</name>
    <name evidence="1" type="ORF">HanXRQr2_Chr16g0777201</name>
</gene>
<proteinExistence type="predicted"/>
<accession>A0A251S2E0</accession>
<reference evidence="1 3" key="1">
    <citation type="journal article" date="2017" name="Nature">
        <title>The sunflower genome provides insights into oil metabolism, flowering and Asterid evolution.</title>
        <authorList>
            <person name="Badouin H."/>
            <person name="Gouzy J."/>
            <person name="Grassa C.J."/>
            <person name="Murat F."/>
            <person name="Staton S.E."/>
            <person name="Cottret L."/>
            <person name="Lelandais-Briere C."/>
            <person name="Owens G.L."/>
            <person name="Carrere S."/>
            <person name="Mayjonade B."/>
            <person name="Legrand L."/>
            <person name="Gill N."/>
            <person name="Kane N.C."/>
            <person name="Bowers J.E."/>
            <person name="Hubner S."/>
            <person name="Bellec A."/>
            <person name="Berard A."/>
            <person name="Berges H."/>
            <person name="Blanchet N."/>
            <person name="Boniface M.C."/>
            <person name="Brunel D."/>
            <person name="Catrice O."/>
            <person name="Chaidir N."/>
            <person name="Claudel C."/>
            <person name="Donnadieu C."/>
            <person name="Faraut T."/>
            <person name="Fievet G."/>
            <person name="Helmstetter N."/>
            <person name="King M."/>
            <person name="Knapp S.J."/>
            <person name="Lai Z."/>
            <person name="Le Paslier M.C."/>
            <person name="Lippi Y."/>
            <person name="Lorenzon L."/>
            <person name="Mandel J.R."/>
            <person name="Marage G."/>
            <person name="Marchand G."/>
            <person name="Marquand E."/>
            <person name="Bret-Mestries E."/>
            <person name="Morien E."/>
            <person name="Nambeesan S."/>
            <person name="Nguyen T."/>
            <person name="Pegot-Espagnet P."/>
            <person name="Pouilly N."/>
            <person name="Raftis F."/>
            <person name="Sallet E."/>
            <person name="Schiex T."/>
            <person name="Thomas J."/>
            <person name="Vandecasteele C."/>
            <person name="Vares D."/>
            <person name="Vear F."/>
            <person name="Vautrin S."/>
            <person name="Crespi M."/>
            <person name="Mangin B."/>
            <person name="Burke J.M."/>
            <person name="Salse J."/>
            <person name="Munos S."/>
            <person name="Vincourt P."/>
            <person name="Rieseberg L.H."/>
            <person name="Langlade N.B."/>
        </authorList>
    </citation>
    <scope>NUCLEOTIDE SEQUENCE [LARGE SCALE GENOMIC DNA]</scope>
    <source>
        <strain evidence="3">cv. SF193</strain>
        <tissue evidence="1">Leaves</tissue>
    </source>
</reference>
<dbReference type="Gramene" id="mRNA:HanXRQr2_Chr16g0777201">
    <property type="protein sequence ID" value="CDS:HanXRQr2_Chr16g0777201.1"/>
    <property type="gene ID" value="HanXRQr2_Chr16g0777201"/>
</dbReference>
<sequence length="85" mass="9313">MGQAQPNSLTPKTLPYKYISNSHPLIESLAPSPFTNLFLLPALVRRPVSPAGSRQPDILFPANTAHTLATFHLVPSYTPLLYPCN</sequence>
<dbReference type="EMBL" id="MNCJ02000331">
    <property type="protein sequence ID" value="KAF5762480.1"/>
    <property type="molecule type" value="Genomic_DNA"/>
</dbReference>
<name>A0A251S2E0_HELAN</name>
<dbReference type="AlphaFoldDB" id="A0A251S2E0"/>
<dbReference type="InParanoid" id="A0A251S2E0"/>
<dbReference type="Proteomes" id="UP000215914">
    <property type="component" value="Chromosome 16"/>
</dbReference>
<reference evidence="1" key="3">
    <citation type="submission" date="2020-06" db="EMBL/GenBank/DDBJ databases">
        <title>Helianthus annuus Genome sequencing and assembly Release 2.</title>
        <authorList>
            <person name="Gouzy J."/>
            <person name="Langlade N."/>
            <person name="Munos S."/>
        </authorList>
    </citation>
    <scope>NUCLEOTIDE SEQUENCE</scope>
    <source>
        <tissue evidence="1">Leaves</tissue>
    </source>
</reference>
<evidence type="ECO:0000313" key="1">
    <source>
        <dbReference type="EMBL" id="KAF5762480.1"/>
    </source>
</evidence>